<feature type="region of interest" description="Disordered" evidence="1">
    <location>
        <begin position="136"/>
        <end position="164"/>
    </location>
</feature>
<dbReference type="RefSeq" id="WP_103874084.1">
    <property type="nucleotide sequence ID" value="NZ_FNUY01000008.1"/>
</dbReference>
<dbReference type="EMBL" id="FNUY01000008">
    <property type="protein sequence ID" value="SEG64737.1"/>
    <property type="molecule type" value="Genomic_DNA"/>
</dbReference>
<dbReference type="OrthoDB" id="8084405at2"/>
<evidence type="ECO:0000256" key="1">
    <source>
        <dbReference type="SAM" id="MobiDB-lite"/>
    </source>
</evidence>
<accession>A0A1H6BWC1</accession>
<protein>
    <recommendedName>
        <fullName evidence="4">Terminase small subunit</fullName>
    </recommendedName>
</protein>
<evidence type="ECO:0000313" key="2">
    <source>
        <dbReference type="EMBL" id="SEG64737.1"/>
    </source>
</evidence>
<organism evidence="2 3">
    <name type="scientific">Bosea lathyri</name>
    <dbReference type="NCBI Taxonomy" id="1036778"/>
    <lineage>
        <taxon>Bacteria</taxon>
        <taxon>Pseudomonadati</taxon>
        <taxon>Pseudomonadota</taxon>
        <taxon>Alphaproteobacteria</taxon>
        <taxon>Hyphomicrobiales</taxon>
        <taxon>Boseaceae</taxon>
        <taxon>Bosea</taxon>
    </lineage>
</organism>
<sequence length="164" mass="17524">MPLKNGRFTLKEKKMVAAMAVTDNPEASAAIAGYKDPVISGWRFMQNPIFQEATREAGQALLREKAGAIGVATLVSIALDERQPAGARVTAGTNLVKLSGMAVTEGQGEKDLHEMTGDELAKHRAKLERQAEAITAAMADRARPVLENEASEPRNAPDAPDIFG</sequence>
<proteinExistence type="predicted"/>
<dbReference type="AlphaFoldDB" id="A0A1H6BWC1"/>
<name>A0A1H6BWC1_9HYPH</name>
<evidence type="ECO:0008006" key="4">
    <source>
        <dbReference type="Google" id="ProtNLM"/>
    </source>
</evidence>
<reference evidence="2 3" key="1">
    <citation type="submission" date="2016-10" db="EMBL/GenBank/DDBJ databases">
        <authorList>
            <person name="de Groot N.N."/>
        </authorList>
    </citation>
    <scope>NUCLEOTIDE SEQUENCE [LARGE SCALE GENOMIC DNA]</scope>
    <source>
        <strain evidence="2 3">DSM 26656</strain>
    </source>
</reference>
<keyword evidence="3" id="KW-1185">Reference proteome</keyword>
<evidence type="ECO:0000313" key="3">
    <source>
        <dbReference type="Proteomes" id="UP000236743"/>
    </source>
</evidence>
<gene>
    <name evidence="2" type="ORF">SAMN04488115_108121</name>
</gene>
<dbReference type="Proteomes" id="UP000236743">
    <property type="component" value="Unassembled WGS sequence"/>
</dbReference>